<keyword evidence="2" id="KW-1185">Reference proteome</keyword>
<organism evidence="1 2">
    <name type="scientific">Tanacetum coccineum</name>
    <dbReference type="NCBI Taxonomy" id="301880"/>
    <lineage>
        <taxon>Eukaryota</taxon>
        <taxon>Viridiplantae</taxon>
        <taxon>Streptophyta</taxon>
        <taxon>Embryophyta</taxon>
        <taxon>Tracheophyta</taxon>
        <taxon>Spermatophyta</taxon>
        <taxon>Magnoliopsida</taxon>
        <taxon>eudicotyledons</taxon>
        <taxon>Gunneridae</taxon>
        <taxon>Pentapetalae</taxon>
        <taxon>asterids</taxon>
        <taxon>campanulids</taxon>
        <taxon>Asterales</taxon>
        <taxon>Asteraceae</taxon>
        <taxon>Asteroideae</taxon>
        <taxon>Anthemideae</taxon>
        <taxon>Anthemidinae</taxon>
        <taxon>Tanacetum</taxon>
    </lineage>
</organism>
<sequence length="257" mass="29047">MRAESARKHEELMDLLKNNAFSSGRAKEVEEWEKWRDLNRAQQASDDIISNPKSQIFAIKECDDGSRPEEHLVVPCSAEEIVKFPTQPEKIGEDGGHLEEFQDVLTGDEVDITGPLITVEDEPLMMLGSDPNTIKEDFSNDLDGQHSADKSKPYYNTLRCQIMMLKWGYVISIGQICTNVRLKQEPVPAQRRTWDPGITHGDILKQHLEDKVFLEAGPLVSASSSALQNDNIIQWCKTRITPNVAKQFLDIKQTNAE</sequence>
<name>A0ABQ5IDJ7_9ASTR</name>
<evidence type="ECO:0000313" key="2">
    <source>
        <dbReference type="Proteomes" id="UP001151760"/>
    </source>
</evidence>
<gene>
    <name evidence="1" type="ORF">Tco_1093292</name>
</gene>
<reference evidence="1" key="2">
    <citation type="submission" date="2022-01" db="EMBL/GenBank/DDBJ databases">
        <authorList>
            <person name="Yamashiro T."/>
            <person name="Shiraishi A."/>
            <person name="Satake H."/>
            <person name="Nakayama K."/>
        </authorList>
    </citation>
    <scope>NUCLEOTIDE SEQUENCE</scope>
</reference>
<reference evidence="1" key="1">
    <citation type="journal article" date="2022" name="Int. J. Mol. Sci.">
        <title>Draft Genome of Tanacetum Coccineum: Genomic Comparison of Closely Related Tanacetum-Family Plants.</title>
        <authorList>
            <person name="Yamashiro T."/>
            <person name="Shiraishi A."/>
            <person name="Nakayama K."/>
            <person name="Satake H."/>
        </authorList>
    </citation>
    <scope>NUCLEOTIDE SEQUENCE</scope>
</reference>
<proteinExistence type="predicted"/>
<evidence type="ECO:0000313" key="1">
    <source>
        <dbReference type="EMBL" id="GJT97774.1"/>
    </source>
</evidence>
<comment type="caution">
    <text evidence="1">The sequence shown here is derived from an EMBL/GenBank/DDBJ whole genome shotgun (WGS) entry which is preliminary data.</text>
</comment>
<protein>
    <submittedName>
        <fullName evidence="1">Uncharacterized protein</fullName>
    </submittedName>
</protein>
<dbReference type="EMBL" id="BQNB010020612">
    <property type="protein sequence ID" value="GJT97774.1"/>
    <property type="molecule type" value="Genomic_DNA"/>
</dbReference>
<accession>A0ABQ5IDJ7</accession>
<dbReference type="Proteomes" id="UP001151760">
    <property type="component" value="Unassembled WGS sequence"/>
</dbReference>